<keyword evidence="6" id="KW-1185">Reference proteome</keyword>
<evidence type="ECO:0000313" key="6">
    <source>
        <dbReference type="Proteomes" id="UP000800035"/>
    </source>
</evidence>
<feature type="domain" description="BZIP" evidence="4">
    <location>
        <begin position="101"/>
        <end position="116"/>
    </location>
</feature>
<protein>
    <recommendedName>
        <fullName evidence="4">BZIP domain-containing protein</fullName>
    </recommendedName>
</protein>
<feature type="compositionally biased region" description="Basic and acidic residues" evidence="3">
    <location>
        <begin position="93"/>
        <end position="111"/>
    </location>
</feature>
<dbReference type="Pfam" id="PF10297">
    <property type="entry name" value="Hap4_Hap_bind"/>
    <property type="match status" value="1"/>
</dbReference>
<feature type="region of interest" description="Disordered" evidence="3">
    <location>
        <begin position="1"/>
        <end position="116"/>
    </location>
</feature>
<feature type="region of interest" description="Disordered" evidence="3">
    <location>
        <begin position="531"/>
        <end position="556"/>
    </location>
</feature>
<feature type="compositionally biased region" description="Polar residues" evidence="3">
    <location>
        <begin position="53"/>
        <end position="68"/>
    </location>
</feature>
<proteinExistence type="predicted"/>
<evidence type="ECO:0000256" key="2">
    <source>
        <dbReference type="ARBA" id="ARBA00023242"/>
    </source>
</evidence>
<feature type="compositionally biased region" description="Pro residues" evidence="3">
    <location>
        <begin position="16"/>
        <end position="29"/>
    </location>
</feature>
<dbReference type="OrthoDB" id="5374328at2759"/>
<dbReference type="PROSITE" id="PS00036">
    <property type="entry name" value="BZIP_BASIC"/>
    <property type="match status" value="1"/>
</dbReference>
<feature type="compositionally biased region" description="Polar residues" evidence="3">
    <location>
        <begin position="531"/>
        <end position="550"/>
    </location>
</feature>
<dbReference type="PANTHER" id="PTHR40621:SF7">
    <property type="entry name" value="BZIP DOMAIN-CONTAINING PROTEIN"/>
    <property type="match status" value="1"/>
</dbReference>
<accession>A0A6A5UAU3</accession>
<dbReference type="GO" id="GO:0001228">
    <property type="term" value="F:DNA-binding transcription activator activity, RNA polymerase II-specific"/>
    <property type="evidence" value="ECO:0007669"/>
    <property type="project" value="TreeGrafter"/>
</dbReference>
<organism evidence="5 6">
    <name type="scientific">Byssothecium circinans</name>
    <dbReference type="NCBI Taxonomy" id="147558"/>
    <lineage>
        <taxon>Eukaryota</taxon>
        <taxon>Fungi</taxon>
        <taxon>Dikarya</taxon>
        <taxon>Ascomycota</taxon>
        <taxon>Pezizomycotina</taxon>
        <taxon>Dothideomycetes</taxon>
        <taxon>Pleosporomycetidae</taxon>
        <taxon>Pleosporales</taxon>
        <taxon>Massarineae</taxon>
        <taxon>Massarinaceae</taxon>
        <taxon>Byssothecium</taxon>
    </lineage>
</organism>
<dbReference type="EMBL" id="ML976979">
    <property type="protein sequence ID" value="KAF1962283.1"/>
    <property type="molecule type" value="Genomic_DNA"/>
</dbReference>
<dbReference type="AlphaFoldDB" id="A0A6A5UAU3"/>
<dbReference type="GO" id="GO:0000976">
    <property type="term" value="F:transcription cis-regulatory region binding"/>
    <property type="evidence" value="ECO:0007669"/>
    <property type="project" value="InterPro"/>
</dbReference>
<dbReference type="CDD" id="cd14688">
    <property type="entry name" value="bZIP_YAP"/>
    <property type="match status" value="1"/>
</dbReference>
<name>A0A6A5UAU3_9PLEO</name>
<dbReference type="InterPro" id="IPR004827">
    <property type="entry name" value="bZIP"/>
</dbReference>
<sequence length="556" mass="60827">MSNEPHDGSNSNATPQTPPPTNDAHPPPPVDRRPSSSRAIVPFTRPATGLNLRGSTATTSSSVDTNPKASPVGGGPTSSSYVIPPRPKPGRKPATDEPASKRKAQNRESQRAFRARKVAKHNEMQAYIERVELKHQEEMNRMLDDIHKLTQRCRKADADVASEQKLCDKYMRERDFWKEQSTVNLAHIQKLELQLAQQNHALNPFADKQTHSTFFQSPFSNSSQNSPTTRGSITSFTGYHTPKMDGSCGNCGTNGECACVAEHLVSPMHPMTSIPPLRPPTAGSVSSAKAPRIQSPVNAYAAQEIDFTTQWMSRRGVQSQQPEQAHHPASQFLSDTDQSCGFCTDVNNCMCRGPSLNFQDMTRNGCDTDPPSASGGRRTVPTPVTTVPGSCPDCQANPNQKAWCQRVAKLRNSADNISHASSSRNSSIGSALETMEPYIPDASLSLRERSIGCSEAYKLFEGRYSMDQDKMDWIGNLKTIPSSAPRKYSALELDTAAVIATLGNTMQPLQERVADAPNGHIVRAARDRQMSAHTTGSPMNVSSVMNNLDSSPRKWR</sequence>
<evidence type="ECO:0000256" key="3">
    <source>
        <dbReference type="SAM" id="MobiDB-lite"/>
    </source>
</evidence>
<reference evidence="5" key="1">
    <citation type="journal article" date="2020" name="Stud. Mycol.">
        <title>101 Dothideomycetes genomes: a test case for predicting lifestyles and emergence of pathogens.</title>
        <authorList>
            <person name="Haridas S."/>
            <person name="Albert R."/>
            <person name="Binder M."/>
            <person name="Bloem J."/>
            <person name="Labutti K."/>
            <person name="Salamov A."/>
            <person name="Andreopoulos B."/>
            <person name="Baker S."/>
            <person name="Barry K."/>
            <person name="Bills G."/>
            <person name="Bluhm B."/>
            <person name="Cannon C."/>
            <person name="Castanera R."/>
            <person name="Culley D."/>
            <person name="Daum C."/>
            <person name="Ezra D."/>
            <person name="Gonzalez J."/>
            <person name="Henrissat B."/>
            <person name="Kuo A."/>
            <person name="Liang C."/>
            <person name="Lipzen A."/>
            <person name="Lutzoni F."/>
            <person name="Magnuson J."/>
            <person name="Mondo S."/>
            <person name="Nolan M."/>
            <person name="Ohm R."/>
            <person name="Pangilinan J."/>
            <person name="Park H.-J."/>
            <person name="Ramirez L."/>
            <person name="Alfaro M."/>
            <person name="Sun H."/>
            <person name="Tritt A."/>
            <person name="Yoshinaga Y."/>
            <person name="Zwiers L.-H."/>
            <person name="Turgeon B."/>
            <person name="Goodwin S."/>
            <person name="Spatafora J."/>
            <person name="Crous P."/>
            <person name="Grigoriev I."/>
        </authorList>
    </citation>
    <scope>NUCLEOTIDE SEQUENCE</scope>
    <source>
        <strain evidence="5">CBS 675.92</strain>
    </source>
</reference>
<dbReference type="Gene3D" id="1.20.5.170">
    <property type="match status" value="1"/>
</dbReference>
<gene>
    <name evidence="5" type="ORF">CC80DRAFT_487785</name>
</gene>
<comment type="subcellular location">
    <subcellularLocation>
        <location evidence="1">Nucleus</location>
    </subcellularLocation>
</comment>
<keyword evidence="2" id="KW-0539">Nucleus</keyword>
<evidence type="ECO:0000313" key="5">
    <source>
        <dbReference type="EMBL" id="KAF1962283.1"/>
    </source>
</evidence>
<evidence type="ECO:0000259" key="4">
    <source>
        <dbReference type="PROSITE" id="PS00036"/>
    </source>
</evidence>
<evidence type="ECO:0000256" key="1">
    <source>
        <dbReference type="ARBA" id="ARBA00004123"/>
    </source>
</evidence>
<dbReference type="InterPro" id="IPR050936">
    <property type="entry name" value="AP-1-like"/>
</dbReference>
<dbReference type="PANTHER" id="PTHR40621">
    <property type="entry name" value="TRANSCRIPTION FACTOR KAPC-RELATED"/>
    <property type="match status" value="1"/>
</dbReference>
<dbReference type="SUPFAM" id="SSF57959">
    <property type="entry name" value="Leucine zipper domain"/>
    <property type="match status" value="1"/>
</dbReference>
<dbReference type="InterPro" id="IPR046347">
    <property type="entry name" value="bZIP_sf"/>
</dbReference>
<dbReference type="InterPro" id="IPR018287">
    <property type="entry name" value="Hap4_TF_heteromerisation"/>
</dbReference>
<dbReference type="GO" id="GO:0090575">
    <property type="term" value="C:RNA polymerase II transcription regulator complex"/>
    <property type="evidence" value="ECO:0007669"/>
    <property type="project" value="TreeGrafter"/>
</dbReference>
<dbReference type="Proteomes" id="UP000800035">
    <property type="component" value="Unassembled WGS sequence"/>
</dbReference>